<evidence type="ECO:0000256" key="19">
    <source>
        <dbReference type="ARBA" id="ARBA00025833"/>
    </source>
</evidence>
<dbReference type="GO" id="GO:0005764">
    <property type="term" value="C:lysosome"/>
    <property type="evidence" value="ECO:0007669"/>
    <property type="project" value="UniProtKB-SubCell"/>
</dbReference>
<evidence type="ECO:0000313" key="25">
    <source>
        <dbReference type="EMBL" id="SHL31542.1"/>
    </source>
</evidence>
<dbReference type="GO" id="GO:0046872">
    <property type="term" value="F:metal ion binding"/>
    <property type="evidence" value="ECO:0007669"/>
    <property type="project" value="UniProtKB-KW"/>
</dbReference>
<keyword evidence="10" id="KW-0732">Signal</keyword>
<dbReference type="Gene3D" id="3.50.30.30">
    <property type="match status" value="1"/>
</dbReference>
<evidence type="ECO:0000256" key="18">
    <source>
        <dbReference type="ARBA" id="ARBA00023228"/>
    </source>
</evidence>
<dbReference type="EMBL" id="FRAN01000006">
    <property type="protein sequence ID" value="SHL31542.1"/>
    <property type="molecule type" value="Genomic_DNA"/>
</dbReference>
<dbReference type="Proteomes" id="UP000184203">
    <property type="component" value="Unassembled WGS sequence"/>
</dbReference>
<dbReference type="Pfam" id="PF02225">
    <property type="entry name" value="PA"/>
    <property type="match status" value="1"/>
</dbReference>
<evidence type="ECO:0000256" key="15">
    <source>
        <dbReference type="ARBA" id="ARBA00023049"/>
    </source>
</evidence>
<keyword evidence="11" id="KW-0378">Hydrolase</keyword>
<name>E7QVF4_HALPU</name>
<evidence type="ECO:0000256" key="6">
    <source>
        <dbReference type="ARBA" id="ARBA00022525"/>
    </source>
</evidence>
<keyword evidence="27" id="KW-1185">Reference proteome</keyword>
<evidence type="ECO:0000256" key="2">
    <source>
        <dbReference type="ARBA" id="ARBA00004371"/>
    </source>
</evidence>
<evidence type="ECO:0000313" key="26">
    <source>
        <dbReference type="Proteomes" id="UP000003751"/>
    </source>
</evidence>
<dbReference type="GO" id="GO:0070573">
    <property type="term" value="F:metallodipeptidase activity"/>
    <property type="evidence" value="ECO:0007669"/>
    <property type="project" value="InterPro"/>
</dbReference>
<comment type="subunit">
    <text evidence="19">Homodimer. The monomeric form is inactive while the homodimer is active.</text>
</comment>
<dbReference type="CDD" id="cd04819">
    <property type="entry name" value="PA_2"/>
    <property type="match status" value="1"/>
</dbReference>
<dbReference type="AlphaFoldDB" id="E7QVF4"/>
<dbReference type="GO" id="GO:0004180">
    <property type="term" value="F:carboxypeptidase activity"/>
    <property type="evidence" value="ECO:0007669"/>
    <property type="project" value="UniProtKB-KW"/>
</dbReference>
<evidence type="ECO:0000256" key="9">
    <source>
        <dbReference type="ARBA" id="ARBA00022723"/>
    </source>
</evidence>
<reference evidence="25" key="2">
    <citation type="submission" date="2016-11" db="EMBL/GenBank/DDBJ databases">
        <authorList>
            <person name="Jaros S."/>
            <person name="Januszkiewicz K."/>
            <person name="Wedrychowicz H."/>
        </authorList>
    </citation>
    <scope>NUCLEOTIDE SEQUENCE [LARGE SCALE GENOMIC DNA]</scope>
    <source>
        <strain evidence="25">DX253</strain>
    </source>
</reference>
<evidence type="ECO:0000259" key="23">
    <source>
        <dbReference type="Pfam" id="PF04389"/>
    </source>
</evidence>
<keyword evidence="15" id="KW-0482">Metalloprotease</keyword>
<sequence length="446" mass="48742">MTRLTDAIVGDAYRSDFSWQVLEDLVDLETRMAGQKEEKAGAKILEGYFEAIGLRDVHLDEFDIDGWWRGSSSIETAGGHDQQYVKDYQVIALPGTPAGTVEGELVDVGYGRPEDFEAVDCEGKILIASSDTPDDYGRWIHRMEKYVSAANAGAVGFIFRNHIAGCLPPTGEVGYDNRPGPIPAVGVSKELGERLVRHAEDDDLSVTVDVDCRNEPSTSVNVVGDIGPDTDEMVLLTAHVDTHDIAEGANDNGAGSVLATEVGRLLAQMEDELETRVRVLVFGSEEIGLKGAYHAMETYDLDDVKCIVNIDGAGRDRTLSINANEFDEILDAFEDVTDERSIPLVSSNTVSPHGDQWAFVQEGVPGAMVSSTNPDKSGRGWGHTHADTLDKIDIRDLREHAVTITNAVCALTETDRDVPSRSREDTRDLIDPGYEQELKLGGRWSY</sequence>
<reference evidence="24 26" key="1">
    <citation type="journal article" date="2014" name="ISME J.">
        <title>Trehalose/2-sulfotrehalose biosynthesis and glycine-betaine uptake are widely spread mechanisms for osmoadaptation in the Halobacteriales.</title>
        <authorList>
            <person name="Youssef N.H."/>
            <person name="Savage-Ashlock K.N."/>
            <person name="McCully A.L."/>
            <person name="Luedtke B."/>
            <person name="Shaw E.I."/>
            <person name="Hoff W.D."/>
            <person name="Elshahed M.S."/>
        </authorList>
    </citation>
    <scope>NUCLEOTIDE SEQUENCE [LARGE SCALE GENOMIC DNA]</scope>
    <source>
        <strain evidence="24 26">DX253</strain>
    </source>
</reference>
<keyword evidence="7 25" id="KW-0121">Carboxypeptidase</keyword>
<evidence type="ECO:0000256" key="8">
    <source>
        <dbReference type="ARBA" id="ARBA00022670"/>
    </source>
</evidence>
<evidence type="ECO:0000256" key="7">
    <source>
        <dbReference type="ARBA" id="ARBA00022645"/>
    </source>
</evidence>
<proteinExistence type="predicted"/>
<gene>
    <name evidence="25" type="ORF">SAMN05444342_3496</name>
    <name evidence="24" type="ORF">ZOD2009_13951</name>
</gene>
<dbReference type="PATRIC" id="fig|797209.4.peg.2747"/>
<evidence type="ECO:0000313" key="27">
    <source>
        <dbReference type="Proteomes" id="UP000184203"/>
    </source>
</evidence>
<feature type="domain" description="Peptidase M28" evidence="23">
    <location>
        <begin position="221"/>
        <end position="406"/>
    </location>
</feature>
<dbReference type="SUPFAM" id="SSF53187">
    <property type="entry name" value="Zn-dependent exopeptidases"/>
    <property type="match status" value="1"/>
</dbReference>
<keyword evidence="8" id="KW-0645">Protease</keyword>
<organism evidence="24 26">
    <name type="scientific">Haladaptatus paucihalophilus DX253</name>
    <dbReference type="NCBI Taxonomy" id="797209"/>
    <lineage>
        <taxon>Archaea</taxon>
        <taxon>Methanobacteriati</taxon>
        <taxon>Methanobacteriota</taxon>
        <taxon>Stenosarchaea group</taxon>
        <taxon>Halobacteria</taxon>
        <taxon>Halobacteriales</taxon>
        <taxon>Haladaptataceae</taxon>
        <taxon>Haladaptatus</taxon>
    </lineage>
</organism>
<dbReference type="Proteomes" id="UP000003751">
    <property type="component" value="Unassembled WGS sequence"/>
</dbReference>
<dbReference type="SUPFAM" id="SSF52025">
    <property type="entry name" value="PA domain"/>
    <property type="match status" value="1"/>
</dbReference>
<evidence type="ECO:0000256" key="13">
    <source>
        <dbReference type="ARBA" id="ARBA00022833"/>
    </source>
</evidence>
<keyword evidence="16" id="KW-0865">Zymogen</keyword>
<dbReference type="InterPro" id="IPR039866">
    <property type="entry name" value="CPQ"/>
</dbReference>
<accession>E7QVF4</accession>
<dbReference type="STRING" id="797209.GCA_000376445_03989"/>
<evidence type="ECO:0000256" key="10">
    <source>
        <dbReference type="ARBA" id="ARBA00022729"/>
    </source>
</evidence>
<keyword evidence="14" id="KW-0333">Golgi apparatus</keyword>
<evidence type="ECO:0000256" key="5">
    <source>
        <dbReference type="ARBA" id="ARBA00014116"/>
    </source>
</evidence>
<dbReference type="GO" id="GO:0005576">
    <property type="term" value="C:extracellular region"/>
    <property type="evidence" value="ECO:0007669"/>
    <property type="project" value="UniProtKB-SubCell"/>
</dbReference>
<feature type="region of interest" description="Disordered" evidence="21">
    <location>
        <begin position="414"/>
        <end position="434"/>
    </location>
</feature>
<reference evidence="27" key="3">
    <citation type="submission" date="2016-11" db="EMBL/GenBank/DDBJ databases">
        <authorList>
            <person name="Varghese N."/>
            <person name="Submissions S."/>
        </authorList>
    </citation>
    <scope>NUCLEOTIDE SEQUENCE [LARGE SCALE GENOMIC DNA]</scope>
    <source>
        <strain evidence="27">DX253</strain>
    </source>
</reference>
<dbReference type="RefSeq" id="WP_007980789.1">
    <property type="nucleotide sequence ID" value="NZ_AEMG01000014.1"/>
</dbReference>
<evidence type="ECO:0000256" key="1">
    <source>
        <dbReference type="ARBA" id="ARBA00004240"/>
    </source>
</evidence>
<comment type="subcellular location">
    <subcellularLocation>
        <location evidence="1">Endoplasmic reticulum</location>
    </subcellularLocation>
    <subcellularLocation>
        <location evidence="3">Golgi apparatus</location>
    </subcellularLocation>
    <subcellularLocation>
        <location evidence="2">Lysosome</location>
    </subcellularLocation>
    <subcellularLocation>
        <location evidence="4">Secreted</location>
    </subcellularLocation>
</comment>
<dbReference type="PANTHER" id="PTHR12053:SF3">
    <property type="entry name" value="CARBOXYPEPTIDASE Q"/>
    <property type="match status" value="1"/>
</dbReference>
<dbReference type="Pfam" id="PF04389">
    <property type="entry name" value="Peptidase_M28"/>
    <property type="match status" value="1"/>
</dbReference>
<evidence type="ECO:0000259" key="22">
    <source>
        <dbReference type="Pfam" id="PF02225"/>
    </source>
</evidence>
<evidence type="ECO:0000256" key="21">
    <source>
        <dbReference type="SAM" id="MobiDB-lite"/>
    </source>
</evidence>
<keyword evidence="13" id="KW-0862">Zinc</keyword>
<keyword evidence="6" id="KW-0964">Secreted</keyword>
<evidence type="ECO:0000256" key="16">
    <source>
        <dbReference type="ARBA" id="ARBA00023145"/>
    </source>
</evidence>
<keyword evidence="9" id="KW-0479">Metal-binding</keyword>
<feature type="domain" description="PA" evidence="22">
    <location>
        <begin position="101"/>
        <end position="195"/>
    </location>
</feature>
<evidence type="ECO:0000313" key="24">
    <source>
        <dbReference type="EMBL" id="EFW91476.1"/>
    </source>
</evidence>
<dbReference type="InterPro" id="IPR007484">
    <property type="entry name" value="Peptidase_M28"/>
</dbReference>
<evidence type="ECO:0000256" key="3">
    <source>
        <dbReference type="ARBA" id="ARBA00004555"/>
    </source>
</evidence>
<dbReference type="InterPro" id="IPR046450">
    <property type="entry name" value="PA_dom_sf"/>
</dbReference>
<dbReference type="Gene3D" id="3.40.630.10">
    <property type="entry name" value="Zn peptidases"/>
    <property type="match status" value="1"/>
</dbReference>
<evidence type="ECO:0000256" key="4">
    <source>
        <dbReference type="ARBA" id="ARBA00004613"/>
    </source>
</evidence>
<dbReference type="EMBL" id="AEMG01000014">
    <property type="protein sequence ID" value="EFW91476.1"/>
    <property type="molecule type" value="Genomic_DNA"/>
</dbReference>
<dbReference type="InterPro" id="IPR003137">
    <property type="entry name" value="PA_domain"/>
</dbReference>
<dbReference type="eggNOG" id="arCOG02959">
    <property type="taxonomic scope" value="Archaea"/>
</dbReference>
<keyword evidence="17" id="KW-0325">Glycoprotein</keyword>
<evidence type="ECO:0000256" key="11">
    <source>
        <dbReference type="ARBA" id="ARBA00022801"/>
    </source>
</evidence>
<protein>
    <recommendedName>
        <fullName evidence="5">Carboxypeptidase Q</fullName>
    </recommendedName>
    <alternativeName>
        <fullName evidence="20">Plasma glutamate carboxypeptidase</fullName>
    </alternativeName>
</protein>
<keyword evidence="12" id="KW-0256">Endoplasmic reticulum</keyword>
<evidence type="ECO:0000256" key="17">
    <source>
        <dbReference type="ARBA" id="ARBA00023180"/>
    </source>
</evidence>
<evidence type="ECO:0000256" key="14">
    <source>
        <dbReference type="ARBA" id="ARBA00023034"/>
    </source>
</evidence>
<keyword evidence="18" id="KW-0458">Lysosome</keyword>
<dbReference type="GO" id="GO:0006508">
    <property type="term" value="P:proteolysis"/>
    <property type="evidence" value="ECO:0007669"/>
    <property type="project" value="UniProtKB-KW"/>
</dbReference>
<dbReference type="PANTHER" id="PTHR12053">
    <property type="entry name" value="PROTEASE FAMILY M28 PLASMA GLUTAMATE CARBOXYPEPTIDASE-RELATED"/>
    <property type="match status" value="1"/>
</dbReference>
<evidence type="ECO:0000256" key="12">
    <source>
        <dbReference type="ARBA" id="ARBA00022824"/>
    </source>
</evidence>
<evidence type="ECO:0000256" key="20">
    <source>
        <dbReference type="ARBA" id="ARBA00033328"/>
    </source>
</evidence>
<dbReference type="OrthoDB" id="18376at2157"/>